<evidence type="ECO:0000256" key="3">
    <source>
        <dbReference type="ARBA" id="ARBA00022475"/>
    </source>
</evidence>
<evidence type="ECO:0000256" key="1">
    <source>
        <dbReference type="ARBA" id="ARBA00004651"/>
    </source>
</evidence>
<feature type="transmembrane region" description="Helical" evidence="8">
    <location>
        <begin position="322"/>
        <end position="341"/>
    </location>
</feature>
<feature type="region of interest" description="Disordered" evidence="7">
    <location>
        <begin position="1"/>
        <end position="32"/>
    </location>
</feature>
<gene>
    <name evidence="9" type="ORF">KCV87_11440</name>
</gene>
<evidence type="ECO:0000256" key="7">
    <source>
        <dbReference type="SAM" id="MobiDB-lite"/>
    </source>
</evidence>
<proteinExistence type="inferred from homology"/>
<feature type="transmembrane region" description="Helical" evidence="8">
    <location>
        <begin position="114"/>
        <end position="137"/>
    </location>
</feature>
<evidence type="ECO:0000256" key="8">
    <source>
        <dbReference type="SAM" id="Phobius"/>
    </source>
</evidence>
<keyword evidence="4 8" id="KW-0812">Transmembrane</keyword>
<dbReference type="Pfam" id="PF13440">
    <property type="entry name" value="Polysacc_synt_3"/>
    <property type="match status" value="1"/>
</dbReference>
<feature type="transmembrane region" description="Helical" evidence="8">
    <location>
        <begin position="389"/>
        <end position="410"/>
    </location>
</feature>
<evidence type="ECO:0000256" key="4">
    <source>
        <dbReference type="ARBA" id="ARBA00022692"/>
    </source>
</evidence>
<feature type="transmembrane region" description="Helical" evidence="8">
    <location>
        <begin position="78"/>
        <end position="102"/>
    </location>
</feature>
<feature type="transmembrane region" description="Helical" evidence="8">
    <location>
        <begin position="182"/>
        <end position="202"/>
    </location>
</feature>
<feature type="transmembrane region" description="Helical" evidence="8">
    <location>
        <begin position="416"/>
        <end position="434"/>
    </location>
</feature>
<feature type="transmembrane region" description="Helical" evidence="8">
    <location>
        <begin position="475"/>
        <end position="496"/>
    </location>
</feature>
<reference evidence="9" key="1">
    <citation type="submission" date="2021-04" db="EMBL/GenBank/DDBJ databases">
        <title>Genomic sequence of Actinosynnema pretiosum subsp. pretiosum ATCC 31280 (C-14919).</title>
        <authorList>
            <person name="Bai L."/>
            <person name="Wang X."/>
            <person name="Xiao Y."/>
        </authorList>
    </citation>
    <scope>NUCLEOTIDE SEQUENCE</scope>
    <source>
        <strain evidence="9">ATCC 31280</strain>
    </source>
</reference>
<dbReference type="GO" id="GO:0005886">
    <property type="term" value="C:plasma membrane"/>
    <property type="evidence" value="ECO:0007669"/>
    <property type="project" value="UniProtKB-SubCell"/>
</dbReference>
<dbReference type="PANTHER" id="PTHR30250:SF10">
    <property type="entry name" value="LIPOPOLYSACCHARIDE BIOSYNTHESIS PROTEIN WZXC"/>
    <property type="match status" value="1"/>
</dbReference>
<organism evidence="9 10">
    <name type="scientific">Actinosynnema pretiosum subsp. pretiosum</name>
    <dbReference type="NCBI Taxonomy" id="103721"/>
    <lineage>
        <taxon>Bacteria</taxon>
        <taxon>Bacillati</taxon>
        <taxon>Actinomycetota</taxon>
        <taxon>Actinomycetes</taxon>
        <taxon>Pseudonocardiales</taxon>
        <taxon>Pseudonocardiaceae</taxon>
        <taxon>Actinosynnema</taxon>
    </lineage>
</organism>
<dbReference type="CDD" id="cd13127">
    <property type="entry name" value="MATE_tuaB_like"/>
    <property type="match status" value="1"/>
</dbReference>
<dbReference type="PANTHER" id="PTHR30250">
    <property type="entry name" value="PST FAMILY PREDICTED COLANIC ACID TRANSPORTER"/>
    <property type="match status" value="1"/>
</dbReference>
<evidence type="ECO:0000256" key="5">
    <source>
        <dbReference type="ARBA" id="ARBA00022989"/>
    </source>
</evidence>
<comment type="subcellular location">
    <subcellularLocation>
        <location evidence="1">Cell membrane</location>
        <topology evidence="1">Multi-pass membrane protein</topology>
    </subcellularLocation>
</comment>
<evidence type="ECO:0000256" key="2">
    <source>
        <dbReference type="ARBA" id="ARBA00007430"/>
    </source>
</evidence>
<feature type="compositionally biased region" description="Low complexity" evidence="7">
    <location>
        <begin position="17"/>
        <end position="32"/>
    </location>
</feature>
<comment type="similarity">
    <text evidence="2">Belongs to the polysaccharide synthase family.</text>
</comment>
<dbReference type="EMBL" id="CP073249">
    <property type="protein sequence ID" value="QUF07869.1"/>
    <property type="molecule type" value="Genomic_DNA"/>
</dbReference>
<feature type="transmembrane region" description="Helical" evidence="8">
    <location>
        <begin position="242"/>
        <end position="260"/>
    </location>
</feature>
<feature type="transmembrane region" description="Helical" evidence="8">
    <location>
        <begin position="446"/>
        <end position="469"/>
    </location>
</feature>
<feature type="transmembrane region" description="Helical" evidence="8">
    <location>
        <begin position="266"/>
        <end position="286"/>
    </location>
</feature>
<keyword evidence="6 8" id="KW-0472">Membrane</keyword>
<keyword evidence="5 8" id="KW-1133">Transmembrane helix</keyword>
<keyword evidence="3" id="KW-1003">Cell membrane</keyword>
<protein>
    <submittedName>
        <fullName evidence="9">Lipopolysaccharide biosynthesis protein</fullName>
    </submittedName>
</protein>
<evidence type="ECO:0000256" key="6">
    <source>
        <dbReference type="ARBA" id="ARBA00023136"/>
    </source>
</evidence>
<accession>A0AA45LCM2</accession>
<evidence type="ECO:0000313" key="10">
    <source>
        <dbReference type="Proteomes" id="UP000677152"/>
    </source>
</evidence>
<name>A0AA45LCM2_9PSEU</name>
<feature type="compositionally biased region" description="Gly residues" evidence="7">
    <location>
        <begin position="1"/>
        <end position="16"/>
    </location>
</feature>
<sequence>MTGPGGGAGSGAGSETGAGALDPASGAGAADPATGSGLGGRVGSAIRWSAINSLLQRVSQVGVGVLLARLIAPEQFGVFAVALVVLNIVLSVSEMGVSVALVRTDEPVEDLAPTVTTLSILSGCLLFGICVVGAPYFAEAMDTPEATGVIRLMSFALVIAGASAVPGALLQREFRQDHKFAADTSAFVVGTTVVVVMALMGFGAWSLAWSRIATNLTAAVVMFAFTKQRYRPGFDPVKAREALSFGLPLAGASLLVFGVLNVDYIMVGHLLGTTALGFYMMAFNLANWPVGAFSQPVRSVSLAAFSQVRSDQERFAATFARALRLLALVTVPACVLLGSLSDPIVRVVYGERWAPSAAPLALLVLLGALRVALELGYDYLASAGRSKAILYIHVLWLVVLVPLLALGAHLDGIRGVAAAQSVVVLLFIVPAYLVAFKPYGLRPSLLGAAVARPVLGGVVMGAVAVGVQWAVDEPLLRLLVGGALSTLAYAAVVYPLRGEVIGVLRRGGA</sequence>
<dbReference type="InterPro" id="IPR050833">
    <property type="entry name" value="Poly_Biosynth_Transport"/>
</dbReference>
<feature type="transmembrane region" description="Helical" evidence="8">
    <location>
        <begin position="353"/>
        <end position="377"/>
    </location>
</feature>
<dbReference type="Proteomes" id="UP000677152">
    <property type="component" value="Chromosome"/>
</dbReference>
<feature type="transmembrane region" description="Helical" evidence="8">
    <location>
        <begin position="149"/>
        <end position="170"/>
    </location>
</feature>
<dbReference type="AlphaFoldDB" id="A0AA45LCM2"/>
<evidence type="ECO:0000313" key="9">
    <source>
        <dbReference type="EMBL" id="QUF07869.1"/>
    </source>
</evidence>